<dbReference type="AlphaFoldDB" id="F2TUS8"/>
<keyword evidence="1" id="KW-0812">Transmembrane</keyword>
<feature type="transmembrane region" description="Helical" evidence="1">
    <location>
        <begin position="24"/>
        <end position="48"/>
    </location>
</feature>
<sequence>MRTGTASTDVDMKLMKYSEHSCCIIALPIIIFGGGTSRNINFFCRIIIIHRSRSRRRKKSHPDRSTRSCRILMWMPPC</sequence>
<accession>F2TUS8</accession>
<keyword evidence="1" id="KW-1133">Transmembrane helix</keyword>
<organism evidence="2">
    <name type="scientific">Ajellomyces dermatitidis (strain ATCC 18188 / CBS 674.68)</name>
    <name type="common">Blastomyces dermatitidis</name>
    <dbReference type="NCBI Taxonomy" id="653446"/>
    <lineage>
        <taxon>Eukaryota</taxon>
        <taxon>Fungi</taxon>
        <taxon>Dikarya</taxon>
        <taxon>Ascomycota</taxon>
        <taxon>Pezizomycotina</taxon>
        <taxon>Eurotiomycetes</taxon>
        <taxon>Eurotiomycetidae</taxon>
        <taxon>Onygenales</taxon>
        <taxon>Ajellomycetaceae</taxon>
        <taxon>Blastomyces</taxon>
    </lineage>
</organism>
<dbReference type="HOGENOM" id="CLU_1214480_0_0_1"/>
<evidence type="ECO:0000313" key="2">
    <source>
        <dbReference type="EMBL" id="EGE86991.2"/>
    </source>
</evidence>
<name>F2TUS8_AJEDA</name>
<reference evidence="2" key="1">
    <citation type="submission" date="2010-03" db="EMBL/GenBank/DDBJ databases">
        <title>Annotation of Blastomyces dermatitidis strain ATCC 18188.</title>
        <authorList>
            <consortium name="The Broad Institute Genome Sequencing Platform"/>
            <consortium name="Broad Institute Genome Sequencing Center for Infectious Disease."/>
            <person name="Cuomo C."/>
            <person name="Klein B."/>
            <person name="Sullivan T."/>
            <person name="Heitman J."/>
            <person name="Young S."/>
            <person name="Zeng Q."/>
            <person name="Gargeya S."/>
            <person name="Alvarado L."/>
            <person name="Berlin A.M."/>
            <person name="Chapman S.B."/>
            <person name="Chen Z."/>
            <person name="Freedman E."/>
            <person name="Gellesch M."/>
            <person name="Goldberg J."/>
            <person name="Griggs A."/>
            <person name="Gujja S."/>
            <person name="Heilman E."/>
            <person name="Heiman D."/>
            <person name="Howarth C."/>
            <person name="Mehta T."/>
            <person name="Neiman D."/>
            <person name="Pearson M."/>
            <person name="Roberts A."/>
            <person name="Saif S."/>
            <person name="Shea T."/>
            <person name="Shenoy N."/>
            <person name="Sisk P."/>
            <person name="Stolte C."/>
            <person name="Sykes S."/>
            <person name="White J."/>
            <person name="Yandava C."/>
            <person name="Haas B."/>
            <person name="Nusbaum C."/>
            <person name="Birren B."/>
        </authorList>
    </citation>
    <scope>NUCLEOTIDE SEQUENCE [LARGE SCALE GENOMIC DNA]</scope>
    <source>
        <strain evidence="2">ATCC 18188</strain>
    </source>
</reference>
<protein>
    <submittedName>
        <fullName evidence="2">Uncharacterized protein</fullName>
    </submittedName>
</protein>
<dbReference type="Proteomes" id="UP000007802">
    <property type="component" value="Unassembled WGS sequence"/>
</dbReference>
<dbReference type="EMBL" id="GG749948">
    <property type="protein sequence ID" value="EGE86991.2"/>
    <property type="molecule type" value="Genomic_DNA"/>
</dbReference>
<gene>
    <name evidence="2" type="ORF">BDDG_09942</name>
</gene>
<keyword evidence="1" id="KW-0472">Membrane</keyword>
<evidence type="ECO:0000256" key="1">
    <source>
        <dbReference type="SAM" id="Phobius"/>
    </source>
</evidence>
<proteinExistence type="predicted"/>